<name>A0A125QEW4_PSEFL</name>
<dbReference type="PATRIC" id="fig|294.195.peg.2856"/>
<dbReference type="EMBL" id="LCYC01000039">
    <property type="protein sequence ID" value="KWV76333.1"/>
    <property type="molecule type" value="Genomic_DNA"/>
</dbReference>
<protein>
    <recommendedName>
        <fullName evidence="4">Transporter</fullName>
    </recommendedName>
</protein>
<dbReference type="RefSeq" id="WP_060766014.1">
    <property type="nucleotide sequence ID" value="NZ_LCYC01000039.1"/>
</dbReference>
<dbReference type="InterPro" id="IPR025737">
    <property type="entry name" value="FApF"/>
</dbReference>
<reference evidence="2 3" key="1">
    <citation type="submission" date="2015-05" db="EMBL/GenBank/DDBJ databases">
        <title>A genomic and transcriptomic approach to investigate the blue pigment phenotype in Pseudomonas fluorescens.</title>
        <authorList>
            <person name="Andreani N.A."/>
            <person name="Cardazzo B."/>
        </authorList>
    </citation>
    <scope>NUCLEOTIDE SEQUENCE [LARGE SCALE GENOMIC DNA]</scope>
    <source>
        <strain evidence="2 3">Ps_40</strain>
    </source>
</reference>
<evidence type="ECO:0008006" key="4">
    <source>
        <dbReference type="Google" id="ProtNLM"/>
    </source>
</evidence>
<gene>
    <name evidence="2" type="ORF">PFL603g_02673</name>
</gene>
<feature type="signal peptide" evidence="1">
    <location>
        <begin position="1"/>
        <end position="27"/>
    </location>
</feature>
<evidence type="ECO:0000313" key="3">
    <source>
        <dbReference type="Proteomes" id="UP000063434"/>
    </source>
</evidence>
<dbReference type="Proteomes" id="UP000063434">
    <property type="component" value="Unassembled WGS sequence"/>
</dbReference>
<evidence type="ECO:0000256" key="1">
    <source>
        <dbReference type="SAM" id="SignalP"/>
    </source>
</evidence>
<feature type="chain" id="PRO_5007179074" description="Transporter" evidence="1">
    <location>
        <begin position="28"/>
        <end position="294"/>
    </location>
</feature>
<dbReference type="Pfam" id="PF13557">
    <property type="entry name" value="Phenol_MetA_deg"/>
    <property type="match status" value="1"/>
</dbReference>
<accession>A0A125QEW4</accession>
<evidence type="ECO:0000313" key="2">
    <source>
        <dbReference type="EMBL" id="KWV76333.1"/>
    </source>
</evidence>
<dbReference type="AlphaFoldDB" id="A0A125QEW4"/>
<sequence>MKNLSFTGLNLWVWSGLSALLPATCMALDIDGGDYTPLPAGSNMVRLYYNHGYSHSAYAHGNNVGGGTHLTQDTGILRAIHFMEVGGFIMDPQFLLPFGHLKGKQAGSDLGTGDGVGDLILANTVWLVNNPASHTYFGVTPMITVPSGDYDKDDALNLGENRYKYTLQLGLSQQLMDKLTLDLAFDGTRFGDNDRYGGGSATLKQRTLYQGQVITRYNITPALDIRTSYSKLWGGEQFVDGVSQGRPGESKYSVGTAYLFPSKTQVILGWGRDTSIDNGFKTQSQLSVRIAQIF</sequence>
<keyword evidence="1" id="KW-0732">Signal</keyword>
<comment type="caution">
    <text evidence="2">The sequence shown here is derived from an EMBL/GenBank/DDBJ whole genome shotgun (WGS) entry which is preliminary data.</text>
</comment>
<proteinExistence type="predicted"/>
<organism evidence="2 3">
    <name type="scientific">Pseudomonas fluorescens</name>
    <dbReference type="NCBI Taxonomy" id="294"/>
    <lineage>
        <taxon>Bacteria</taxon>
        <taxon>Pseudomonadati</taxon>
        <taxon>Pseudomonadota</taxon>
        <taxon>Gammaproteobacteria</taxon>
        <taxon>Pseudomonadales</taxon>
        <taxon>Pseudomonadaceae</taxon>
        <taxon>Pseudomonas</taxon>
    </lineage>
</organism>